<dbReference type="GO" id="GO:0016020">
    <property type="term" value="C:membrane"/>
    <property type="evidence" value="ECO:0007669"/>
    <property type="project" value="UniProtKB-SubCell"/>
</dbReference>
<keyword evidence="5" id="KW-0808">Transferase</keyword>
<evidence type="ECO:0000259" key="11">
    <source>
        <dbReference type="Pfam" id="PF02709"/>
    </source>
</evidence>
<dbReference type="AlphaFoldDB" id="A0A0R3VW32"/>
<dbReference type="Pfam" id="PF02709">
    <property type="entry name" value="Glyco_transf_7C"/>
    <property type="match status" value="1"/>
</dbReference>
<proteinExistence type="inferred from homology"/>
<dbReference type="GO" id="GO:0008378">
    <property type="term" value="F:galactosyltransferase activity"/>
    <property type="evidence" value="ECO:0007669"/>
    <property type="project" value="TreeGrafter"/>
</dbReference>
<dbReference type="PANTHER" id="PTHR19300:SF57">
    <property type="entry name" value="BETA-1,4-N-ACETYLGALACTOSAMINYLTRANSFERASE"/>
    <property type="match status" value="1"/>
</dbReference>
<comment type="pathway">
    <text evidence="2">Protein modification; protein glycosylation.</text>
</comment>
<evidence type="ECO:0000259" key="12">
    <source>
        <dbReference type="Pfam" id="PF13733"/>
    </source>
</evidence>
<dbReference type="EMBL" id="UYRS01000479">
    <property type="protein sequence ID" value="VDK23372.1"/>
    <property type="molecule type" value="Genomic_DNA"/>
</dbReference>
<evidence type="ECO:0000256" key="3">
    <source>
        <dbReference type="ARBA" id="ARBA00005735"/>
    </source>
</evidence>
<dbReference type="Gene3D" id="3.90.550.10">
    <property type="entry name" value="Spore Coat Polysaccharide Biosynthesis Protein SpsA, Chain A"/>
    <property type="match status" value="1"/>
</dbReference>
<protein>
    <submittedName>
        <fullName evidence="15">Glyco_transf_7N domain-containing protein</fullName>
    </submittedName>
</protein>
<dbReference type="WBParaSite" id="TASK_0000162601-mRNA-1">
    <property type="protein sequence ID" value="TASK_0000162601-mRNA-1"/>
    <property type="gene ID" value="TASK_0000162601"/>
</dbReference>
<dbReference type="GO" id="GO:0005794">
    <property type="term" value="C:Golgi apparatus"/>
    <property type="evidence" value="ECO:0007669"/>
    <property type="project" value="TreeGrafter"/>
</dbReference>
<gene>
    <name evidence="13" type="ORF">TASK_LOCUS1627</name>
</gene>
<feature type="domain" description="Galactosyltransferase N-terminal" evidence="12">
    <location>
        <begin position="110"/>
        <end position="199"/>
    </location>
</feature>
<dbReference type="UniPathway" id="UPA00378"/>
<keyword evidence="9" id="KW-0472">Membrane</keyword>
<dbReference type="OrthoDB" id="10016069at2759"/>
<reference evidence="13 14" key="2">
    <citation type="submission" date="2018-11" db="EMBL/GenBank/DDBJ databases">
        <authorList>
            <consortium name="Pathogen Informatics"/>
        </authorList>
    </citation>
    <scope>NUCLEOTIDE SEQUENCE [LARGE SCALE GENOMIC DNA]</scope>
</reference>
<dbReference type="Pfam" id="PF13733">
    <property type="entry name" value="Glyco_transf_7N"/>
    <property type="match status" value="1"/>
</dbReference>
<dbReference type="STRING" id="60517.A0A0R3VW32"/>
<evidence type="ECO:0000256" key="8">
    <source>
        <dbReference type="ARBA" id="ARBA00022989"/>
    </source>
</evidence>
<dbReference type="InterPro" id="IPR027995">
    <property type="entry name" value="Galactosyl_T_N"/>
</dbReference>
<evidence type="ECO:0000256" key="1">
    <source>
        <dbReference type="ARBA" id="ARBA00004606"/>
    </source>
</evidence>
<dbReference type="InterPro" id="IPR029044">
    <property type="entry name" value="Nucleotide-diphossugar_trans"/>
</dbReference>
<dbReference type="InterPro" id="IPR003859">
    <property type="entry name" value="Galactosyl_T"/>
</dbReference>
<evidence type="ECO:0000256" key="4">
    <source>
        <dbReference type="ARBA" id="ARBA00022676"/>
    </source>
</evidence>
<evidence type="ECO:0000256" key="2">
    <source>
        <dbReference type="ARBA" id="ARBA00004922"/>
    </source>
</evidence>
<reference evidence="15" key="1">
    <citation type="submission" date="2017-02" db="UniProtKB">
        <authorList>
            <consortium name="WormBaseParasite"/>
        </authorList>
    </citation>
    <scope>IDENTIFICATION</scope>
</reference>
<keyword evidence="7" id="KW-0735">Signal-anchor</keyword>
<comment type="subcellular location">
    <subcellularLocation>
        <location evidence="1">Membrane</location>
        <topology evidence="1">Single-pass type II membrane protein</topology>
    </subcellularLocation>
</comment>
<keyword evidence="4" id="KW-0328">Glycosyltransferase</keyword>
<keyword evidence="6" id="KW-0812">Transmembrane</keyword>
<evidence type="ECO:0000313" key="13">
    <source>
        <dbReference type="EMBL" id="VDK23372.1"/>
    </source>
</evidence>
<name>A0A0R3VW32_TAEAS</name>
<keyword evidence="8" id="KW-1133">Transmembrane helix</keyword>
<keyword evidence="10" id="KW-0325">Glycoprotein</keyword>
<feature type="domain" description="Galactosyltransferase C-terminal" evidence="11">
    <location>
        <begin position="205"/>
        <end position="279"/>
    </location>
</feature>
<evidence type="ECO:0000256" key="5">
    <source>
        <dbReference type="ARBA" id="ARBA00022679"/>
    </source>
</evidence>
<sequence length="289" mass="32651">MAWRGRGVLCLFSGLLLFVLVAVLSLTLIDKASRWQFASGDGGTESERVKQVALVSELQALAQLGNRTVEEIAVEVLTRQYKIKASFCTEGSGAAETPLELCEEECLESKNHRVLMVFPIRDRWELLKSLLKKLLPLLHQPSVCTFIVIVEQTDALAFNKGLLMNAAVMEMSKRVPFDCIIFHDVDLVPVDGDEVYYDCPAYPRHLTVKVDKFRLPYLNLIGGILALPLQHFLRVNGFSNMFWGWGAEDDDMFERLSFLGIPVTRPMSNPTRYTMLPHRSSVSLDAWRT</sequence>
<comment type="similarity">
    <text evidence="3">Belongs to the glycosyltransferase 7 family.</text>
</comment>
<dbReference type="GO" id="GO:0005975">
    <property type="term" value="P:carbohydrate metabolic process"/>
    <property type="evidence" value="ECO:0007669"/>
    <property type="project" value="InterPro"/>
</dbReference>
<dbReference type="Proteomes" id="UP000282613">
    <property type="component" value="Unassembled WGS sequence"/>
</dbReference>
<evidence type="ECO:0000256" key="10">
    <source>
        <dbReference type="ARBA" id="ARBA00023180"/>
    </source>
</evidence>
<dbReference type="InterPro" id="IPR027791">
    <property type="entry name" value="Galactosyl_T_C"/>
</dbReference>
<organism evidence="15">
    <name type="scientific">Taenia asiatica</name>
    <name type="common">Asian tapeworm</name>
    <dbReference type="NCBI Taxonomy" id="60517"/>
    <lineage>
        <taxon>Eukaryota</taxon>
        <taxon>Metazoa</taxon>
        <taxon>Spiralia</taxon>
        <taxon>Lophotrochozoa</taxon>
        <taxon>Platyhelminthes</taxon>
        <taxon>Cestoda</taxon>
        <taxon>Eucestoda</taxon>
        <taxon>Cyclophyllidea</taxon>
        <taxon>Taeniidae</taxon>
        <taxon>Taenia</taxon>
    </lineage>
</organism>
<accession>A0A0R3VW32</accession>
<keyword evidence="14" id="KW-1185">Reference proteome</keyword>
<dbReference type="SUPFAM" id="SSF53448">
    <property type="entry name" value="Nucleotide-diphospho-sugar transferases"/>
    <property type="match status" value="1"/>
</dbReference>
<evidence type="ECO:0000256" key="6">
    <source>
        <dbReference type="ARBA" id="ARBA00022692"/>
    </source>
</evidence>
<dbReference type="PRINTS" id="PR02050">
    <property type="entry name" value="B14GALTRFASE"/>
</dbReference>
<evidence type="ECO:0000256" key="7">
    <source>
        <dbReference type="ARBA" id="ARBA00022968"/>
    </source>
</evidence>
<evidence type="ECO:0000256" key="9">
    <source>
        <dbReference type="ARBA" id="ARBA00023136"/>
    </source>
</evidence>
<evidence type="ECO:0000313" key="15">
    <source>
        <dbReference type="WBParaSite" id="TASK_0000162601-mRNA-1"/>
    </source>
</evidence>
<dbReference type="PANTHER" id="PTHR19300">
    <property type="entry name" value="BETA-1,4-GALACTOSYLTRANSFERASE"/>
    <property type="match status" value="1"/>
</dbReference>
<evidence type="ECO:0000313" key="14">
    <source>
        <dbReference type="Proteomes" id="UP000282613"/>
    </source>
</evidence>